<gene>
    <name evidence="6" type="primary">hindIIIM</name>
    <name evidence="6" type="ORF">BN1080_02097</name>
</gene>
<dbReference type="EC" id="2.1.1.-" evidence="4"/>
<dbReference type="GO" id="GO:0008170">
    <property type="term" value="F:N-methyltransferase activity"/>
    <property type="evidence" value="ECO:0007669"/>
    <property type="project" value="InterPro"/>
</dbReference>
<sequence>MERKIKMELHHDHFQNFKRYNIPRAQLVIADIPYNLGNNAYASSNQWYVDGDNKNGESALANKSFFKTDENFNLAEYMHFCSKLLKKEPKEKNEAPAMIVFCSYQQMPMIEQYGKKYGFNKSYPLFFIKNTSSQVLKANMKIVGATEHAVVLYRDKLPKFRNGKTDDSKGRMIKNWFDWKRDNAKEYPRVHPTQKPINLLKELIEIFTDEGDVVIDPCAGSGSTLRAAYELNRHSYGFEIEKEFYNKAKETILDVSHINKFKQLEIDYDFDAI</sequence>
<keyword evidence="2" id="KW-0808">Transferase</keyword>
<feature type="domain" description="DNA methylase N-4/N-6" evidence="5">
    <location>
        <begin position="26"/>
        <end position="250"/>
    </location>
</feature>
<dbReference type="GO" id="GO:0032259">
    <property type="term" value="P:methylation"/>
    <property type="evidence" value="ECO:0007669"/>
    <property type="project" value="UniProtKB-KW"/>
</dbReference>
<evidence type="ECO:0000256" key="1">
    <source>
        <dbReference type="ARBA" id="ARBA00022603"/>
    </source>
</evidence>
<evidence type="ECO:0000256" key="4">
    <source>
        <dbReference type="RuleBase" id="RU362026"/>
    </source>
</evidence>
<accession>A0A098ELI5</accession>
<dbReference type="AlphaFoldDB" id="A0A098ELI5"/>
<dbReference type="SUPFAM" id="SSF53335">
    <property type="entry name" value="S-adenosyl-L-methionine-dependent methyltransferases"/>
    <property type="match status" value="1"/>
</dbReference>
<keyword evidence="7" id="KW-1185">Reference proteome</keyword>
<proteinExistence type="inferred from homology"/>
<dbReference type="Proteomes" id="UP000043699">
    <property type="component" value="Unassembled WGS sequence"/>
</dbReference>
<dbReference type="GO" id="GO:0003677">
    <property type="term" value="F:DNA binding"/>
    <property type="evidence" value="ECO:0007669"/>
    <property type="project" value="InterPro"/>
</dbReference>
<dbReference type="PRINTS" id="PR00508">
    <property type="entry name" value="S21N4MTFRASE"/>
</dbReference>
<evidence type="ECO:0000256" key="3">
    <source>
        <dbReference type="ARBA" id="ARBA00022747"/>
    </source>
</evidence>
<dbReference type="RefSeq" id="WP_234398958.1">
    <property type="nucleotide sequence ID" value="NZ_CCXS01000001.1"/>
</dbReference>
<dbReference type="STRING" id="1499687.BN1080_02097"/>
<evidence type="ECO:0000313" key="7">
    <source>
        <dbReference type="Proteomes" id="UP000043699"/>
    </source>
</evidence>
<dbReference type="GO" id="GO:0009307">
    <property type="term" value="P:DNA restriction-modification system"/>
    <property type="evidence" value="ECO:0007669"/>
    <property type="project" value="UniProtKB-KW"/>
</dbReference>
<name>A0A098ELI5_9BACL</name>
<reference evidence="6 7" key="1">
    <citation type="submission" date="2014-09" db="EMBL/GenBank/DDBJ databases">
        <authorList>
            <person name="Urmite Genomes Urmite Genomes"/>
        </authorList>
    </citation>
    <scope>NUCLEOTIDE SEQUENCE [LARGE SCALE GENOMIC DNA]</scope>
    <source>
        <strain evidence="6 7">ES2</strain>
    </source>
</reference>
<comment type="similarity">
    <text evidence="4">Belongs to the N(4)/N(6)-methyltransferase family.</text>
</comment>
<dbReference type="InterPro" id="IPR029063">
    <property type="entry name" value="SAM-dependent_MTases_sf"/>
</dbReference>
<dbReference type="Pfam" id="PF01555">
    <property type="entry name" value="N6_N4_Mtase"/>
    <property type="match status" value="1"/>
</dbReference>
<dbReference type="EMBL" id="CCXS01000001">
    <property type="protein sequence ID" value="CEG23153.1"/>
    <property type="molecule type" value="Genomic_DNA"/>
</dbReference>
<dbReference type="InterPro" id="IPR001091">
    <property type="entry name" value="RM_Methyltransferase"/>
</dbReference>
<keyword evidence="1 6" id="KW-0489">Methyltransferase</keyword>
<dbReference type="Gene3D" id="3.40.50.150">
    <property type="entry name" value="Vaccinia Virus protein VP39"/>
    <property type="match status" value="1"/>
</dbReference>
<keyword evidence="3" id="KW-0680">Restriction system</keyword>
<protein>
    <recommendedName>
        <fullName evidence="4">Methyltransferase</fullName>
        <ecNumber evidence="4">2.1.1.-</ecNumber>
    </recommendedName>
</protein>
<evidence type="ECO:0000259" key="5">
    <source>
        <dbReference type="Pfam" id="PF01555"/>
    </source>
</evidence>
<evidence type="ECO:0000256" key="2">
    <source>
        <dbReference type="ARBA" id="ARBA00022679"/>
    </source>
</evidence>
<dbReference type="InterPro" id="IPR002941">
    <property type="entry name" value="DNA_methylase_N4/N6"/>
</dbReference>
<evidence type="ECO:0000313" key="6">
    <source>
        <dbReference type="EMBL" id="CEG23153.1"/>
    </source>
</evidence>
<organism evidence="6 7">
    <name type="scientific">Planococcus massiliensis</name>
    <dbReference type="NCBI Taxonomy" id="1499687"/>
    <lineage>
        <taxon>Bacteria</taxon>
        <taxon>Bacillati</taxon>
        <taxon>Bacillota</taxon>
        <taxon>Bacilli</taxon>
        <taxon>Bacillales</taxon>
        <taxon>Caryophanaceae</taxon>
        <taxon>Planococcus</taxon>
    </lineage>
</organism>